<feature type="domain" description="Protein kinase" evidence="9">
    <location>
        <begin position="43"/>
        <end position="366"/>
    </location>
</feature>
<accession>A0AAJ0FQJ9</accession>
<dbReference type="Proteomes" id="UP001244011">
    <property type="component" value="Unassembled WGS sequence"/>
</dbReference>
<comment type="catalytic activity">
    <reaction evidence="8">
        <text>L-seryl-[protein] + ATP = O-phospho-L-seryl-[protein] + ADP + H(+)</text>
        <dbReference type="Rhea" id="RHEA:17989"/>
        <dbReference type="Rhea" id="RHEA-COMP:9863"/>
        <dbReference type="Rhea" id="RHEA-COMP:11604"/>
        <dbReference type="ChEBI" id="CHEBI:15378"/>
        <dbReference type="ChEBI" id="CHEBI:29999"/>
        <dbReference type="ChEBI" id="CHEBI:30616"/>
        <dbReference type="ChEBI" id="CHEBI:83421"/>
        <dbReference type="ChEBI" id="CHEBI:456216"/>
        <dbReference type="EC" id="2.7.11.1"/>
    </reaction>
</comment>
<gene>
    <name evidence="10" type="ORF">QBC33DRAFT_608378</name>
</gene>
<keyword evidence="3" id="KW-0808">Transferase</keyword>
<dbReference type="SUPFAM" id="SSF56112">
    <property type="entry name" value="Protein kinase-like (PK-like)"/>
    <property type="match status" value="1"/>
</dbReference>
<keyword evidence="6" id="KW-0067">ATP-binding</keyword>
<dbReference type="GO" id="GO:0005737">
    <property type="term" value="C:cytoplasm"/>
    <property type="evidence" value="ECO:0007669"/>
    <property type="project" value="TreeGrafter"/>
</dbReference>
<keyword evidence="2" id="KW-0723">Serine/threonine-protein kinase</keyword>
<comment type="caution">
    <text evidence="10">The sequence shown here is derived from an EMBL/GenBank/DDBJ whole genome shotgun (WGS) entry which is preliminary data.</text>
</comment>
<dbReference type="PROSITE" id="PS50011">
    <property type="entry name" value="PROTEIN_KINASE_DOM"/>
    <property type="match status" value="1"/>
</dbReference>
<evidence type="ECO:0000256" key="8">
    <source>
        <dbReference type="ARBA" id="ARBA00048679"/>
    </source>
</evidence>
<evidence type="ECO:0000313" key="11">
    <source>
        <dbReference type="Proteomes" id="UP001244011"/>
    </source>
</evidence>
<dbReference type="Gene3D" id="3.30.200.20">
    <property type="entry name" value="Phosphorylase Kinase, domain 1"/>
    <property type="match status" value="1"/>
</dbReference>
<sequence>MKSCCWRAEDIYFPEVDVENFEEYRHGGYHPTLIGDTFCDNRYTIVHKLGFRGYSTIWLARDQQLQRYVSLKILAASASGECAEGTILSTLRNGDSAHIGKQFIPLLLDQLSFNGPNGHHLCLVGQPFGCSIARCQEDSVDLMFLVDAARSIAAQLIMGLSYLQACGIWHGDLHTRNFLLRIPNFDSMSTADLYERYGTPDEVRVRRIDGSAAGPHAPPHAIYPMIPNMPAKRTLYLPPEAFFEDPITPAADIWTLGVNLYEPMGERPLFETFAWDPDDIIGEMISTLGRPPARWWGRWAKRAETPVFRPLHQRLWEMGRGETPDTCQWDVAGGELRALEDLLKSMMAFEPAERPTAERLMASEYMVKWAMPAWERQVRRKDTCARK</sequence>
<dbReference type="GO" id="GO:0004674">
    <property type="term" value="F:protein serine/threonine kinase activity"/>
    <property type="evidence" value="ECO:0007669"/>
    <property type="project" value="UniProtKB-KW"/>
</dbReference>
<evidence type="ECO:0000259" key="9">
    <source>
        <dbReference type="PROSITE" id="PS50011"/>
    </source>
</evidence>
<evidence type="ECO:0000256" key="7">
    <source>
        <dbReference type="ARBA" id="ARBA00047899"/>
    </source>
</evidence>
<keyword evidence="5 10" id="KW-0418">Kinase</keyword>
<dbReference type="RefSeq" id="XP_060287527.1">
    <property type="nucleotide sequence ID" value="XM_060432359.1"/>
</dbReference>
<protein>
    <recommendedName>
        <fullName evidence="1">non-specific serine/threonine protein kinase</fullName>
        <ecNumber evidence="1">2.7.11.1</ecNumber>
    </recommendedName>
</protein>
<name>A0AAJ0FQJ9_9PEZI</name>
<keyword evidence="4" id="KW-0547">Nucleotide-binding</keyword>
<proteinExistence type="predicted"/>
<evidence type="ECO:0000256" key="5">
    <source>
        <dbReference type="ARBA" id="ARBA00022777"/>
    </source>
</evidence>
<evidence type="ECO:0000256" key="3">
    <source>
        <dbReference type="ARBA" id="ARBA00022679"/>
    </source>
</evidence>
<dbReference type="InterPro" id="IPR000719">
    <property type="entry name" value="Prot_kinase_dom"/>
</dbReference>
<evidence type="ECO:0000256" key="4">
    <source>
        <dbReference type="ARBA" id="ARBA00022741"/>
    </source>
</evidence>
<dbReference type="GO" id="GO:0050684">
    <property type="term" value="P:regulation of mRNA processing"/>
    <property type="evidence" value="ECO:0007669"/>
    <property type="project" value="TreeGrafter"/>
</dbReference>
<dbReference type="PANTHER" id="PTHR47634:SF9">
    <property type="entry name" value="PROTEIN KINASE DOMAIN-CONTAINING PROTEIN-RELATED"/>
    <property type="match status" value="1"/>
</dbReference>
<evidence type="ECO:0000256" key="1">
    <source>
        <dbReference type="ARBA" id="ARBA00012513"/>
    </source>
</evidence>
<dbReference type="PANTHER" id="PTHR47634">
    <property type="entry name" value="PROTEIN KINASE DOMAIN-CONTAINING PROTEIN-RELATED"/>
    <property type="match status" value="1"/>
</dbReference>
<dbReference type="EMBL" id="MU838998">
    <property type="protein sequence ID" value="KAK1771314.1"/>
    <property type="molecule type" value="Genomic_DNA"/>
</dbReference>
<evidence type="ECO:0000256" key="2">
    <source>
        <dbReference type="ARBA" id="ARBA00022527"/>
    </source>
</evidence>
<dbReference type="Pfam" id="PF00069">
    <property type="entry name" value="Pkinase"/>
    <property type="match status" value="1"/>
</dbReference>
<evidence type="ECO:0000313" key="10">
    <source>
        <dbReference type="EMBL" id="KAK1771314.1"/>
    </source>
</evidence>
<dbReference type="GeneID" id="85315546"/>
<dbReference type="InterPro" id="IPR011009">
    <property type="entry name" value="Kinase-like_dom_sf"/>
</dbReference>
<dbReference type="GO" id="GO:0005524">
    <property type="term" value="F:ATP binding"/>
    <property type="evidence" value="ECO:0007669"/>
    <property type="project" value="UniProtKB-KW"/>
</dbReference>
<reference evidence="10" key="1">
    <citation type="submission" date="2023-06" db="EMBL/GenBank/DDBJ databases">
        <title>Genome-scale phylogeny and comparative genomics of the fungal order Sordariales.</title>
        <authorList>
            <consortium name="Lawrence Berkeley National Laboratory"/>
            <person name="Hensen N."/>
            <person name="Bonometti L."/>
            <person name="Westerberg I."/>
            <person name="Brannstrom I.O."/>
            <person name="Guillou S."/>
            <person name="Cros-Aarteil S."/>
            <person name="Calhoun S."/>
            <person name="Haridas S."/>
            <person name="Kuo A."/>
            <person name="Mondo S."/>
            <person name="Pangilinan J."/>
            <person name="Riley R."/>
            <person name="Labutti K."/>
            <person name="Andreopoulos B."/>
            <person name="Lipzen A."/>
            <person name="Chen C."/>
            <person name="Yanf M."/>
            <person name="Daum C."/>
            <person name="Ng V."/>
            <person name="Clum A."/>
            <person name="Steindorff A."/>
            <person name="Ohm R."/>
            <person name="Martin F."/>
            <person name="Silar P."/>
            <person name="Natvig D."/>
            <person name="Lalanne C."/>
            <person name="Gautier V."/>
            <person name="Ament-Velasquez S.L."/>
            <person name="Kruys A."/>
            <person name="Hutchinson M.I."/>
            <person name="Powell A.J."/>
            <person name="Barry K."/>
            <person name="Miller A.N."/>
            <person name="Grigoriev I.V."/>
            <person name="Debuchy R."/>
            <person name="Gladieux P."/>
            <person name="Thoren M.H."/>
            <person name="Johannesson H."/>
        </authorList>
    </citation>
    <scope>NUCLEOTIDE SEQUENCE</scope>
    <source>
        <strain evidence="10">8032-3</strain>
    </source>
</reference>
<dbReference type="InterPro" id="IPR051334">
    <property type="entry name" value="SRPK"/>
</dbReference>
<dbReference type="EC" id="2.7.11.1" evidence="1"/>
<comment type="catalytic activity">
    <reaction evidence="7">
        <text>L-threonyl-[protein] + ATP = O-phospho-L-threonyl-[protein] + ADP + H(+)</text>
        <dbReference type="Rhea" id="RHEA:46608"/>
        <dbReference type="Rhea" id="RHEA-COMP:11060"/>
        <dbReference type="Rhea" id="RHEA-COMP:11605"/>
        <dbReference type="ChEBI" id="CHEBI:15378"/>
        <dbReference type="ChEBI" id="CHEBI:30013"/>
        <dbReference type="ChEBI" id="CHEBI:30616"/>
        <dbReference type="ChEBI" id="CHEBI:61977"/>
        <dbReference type="ChEBI" id="CHEBI:456216"/>
        <dbReference type="EC" id="2.7.11.1"/>
    </reaction>
</comment>
<dbReference type="SMART" id="SM00220">
    <property type="entry name" value="S_TKc"/>
    <property type="match status" value="1"/>
</dbReference>
<keyword evidence="11" id="KW-1185">Reference proteome</keyword>
<dbReference type="GO" id="GO:0005634">
    <property type="term" value="C:nucleus"/>
    <property type="evidence" value="ECO:0007669"/>
    <property type="project" value="TreeGrafter"/>
</dbReference>
<dbReference type="GO" id="GO:0000245">
    <property type="term" value="P:spliceosomal complex assembly"/>
    <property type="evidence" value="ECO:0007669"/>
    <property type="project" value="TreeGrafter"/>
</dbReference>
<evidence type="ECO:0000256" key="6">
    <source>
        <dbReference type="ARBA" id="ARBA00022840"/>
    </source>
</evidence>
<dbReference type="AlphaFoldDB" id="A0AAJ0FQJ9"/>
<organism evidence="10 11">
    <name type="scientific">Phialemonium atrogriseum</name>
    <dbReference type="NCBI Taxonomy" id="1093897"/>
    <lineage>
        <taxon>Eukaryota</taxon>
        <taxon>Fungi</taxon>
        <taxon>Dikarya</taxon>
        <taxon>Ascomycota</taxon>
        <taxon>Pezizomycotina</taxon>
        <taxon>Sordariomycetes</taxon>
        <taxon>Sordariomycetidae</taxon>
        <taxon>Cephalothecales</taxon>
        <taxon>Cephalothecaceae</taxon>
        <taxon>Phialemonium</taxon>
    </lineage>
</organism>
<dbReference type="Gene3D" id="1.10.510.10">
    <property type="entry name" value="Transferase(Phosphotransferase) domain 1"/>
    <property type="match status" value="1"/>
</dbReference>